<dbReference type="EMBL" id="CP039351">
    <property type="protein sequence ID" value="QCD98733.1"/>
    <property type="molecule type" value="Genomic_DNA"/>
</dbReference>
<name>A0A4D6MD45_VIGUN</name>
<evidence type="ECO:0000313" key="3">
    <source>
        <dbReference type="EMBL" id="QCD98733.1"/>
    </source>
</evidence>
<evidence type="ECO:0000256" key="1">
    <source>
        <dbReference type="ARBA" id="ARBA00010607"/>
    </source>
</evidence>
<dbReference type="AlphaFoldDB" id="A0A4D6MD45"/>
<keyword evidence="4" id="KW-1185">Reference proteome</keyword>
<feature type="signal peptide" evidence="2">
    <location>
        <begin position="1"/>
        <end position="24"/>
    </location>
</feature>
<dbReference type="PROSITE" id="PS00316">
    <property type="entry name" value="THAUMATIN_1"/>
    <property type="match status" value="1"/>
</dbReference>
<dbReference type="PANTHER" id="PTHR31048">
    <property type="entry name" value="OS03G0233200 PROTEIN"/>
    <property type="match status" value="1"/>
</dbReference>
<proteinExistence type="inferred from homology"/>
<accession>A0A4D6MD45</accession>
<dbReference type="InterPro" id="IPR017949">
    <property type="entry name" value="Thaumatin_CS"/>
</dbReference>
<evidence type="ECO:0000313" key="4">
    <source>
        <dbReference type="Proteomes" id="UP000501690"/>
    </source>
</evidence>
<dbReference type="Gene3D" id="2.60.110.10">
    <property type="entry name" value="Thaumatin"/>
    <property type="match status" value="2"/>
</dbReference>
<sequence>MERITFSLFSFSLSFYLSLSGVASTTFTLVNKCDYTVWPGILSNAGVPPLSTTGFVLQTGASSTIAAPASWGGRFWGRTLCSEDSSGKFSCVTGDCGSGKLECAGSGATPPATLAEFTLDGAGGLDFFDVSLVDGYNVPMLVVPQGGSGEKCISTGCVGDLNGACPSELKVMSADGKEGVACKSACEAFNSPQYCCSGAYGTPDTCKPSSYSEIFKNACPRAYSYAYDDKTSTFTCASADYTITFCPSPTTSQKASQEQQDGSSTTPLLNNGTMVYEGGFDQSEISWATRSHVFQSQAVAGIVANAGSSGLDSTGFELRPGGSRIFQAPPNWSGRFWGRTGCNFDPNTQQGSCTTGDCGSNQVQCNGGGASPPATLAEFTIGSGSGTQDFYDVSLVDGYNLPLIVDPSGGSGTCGSTGCVADLNQRCPNELRVADRAACRSACEAFQSPEYCCSGAQKSARDYSPPPPSGNGSETVTGEIPLIINSPWFSNFFTGISSNTHSCPFPFILTLTVIIFFSLECS</sequence>
<protein>
    <submittedName>
        <fullName evidence="3">Dihydropteroate synthase</fullName>
    </submittedName>
</protein>
<dbReference type="SMART" id="SM00205">
    <property type="entry name" value="THN"/>
    <property type="match status" value="2"/>
</dbReference>
<comment type="similarity">
    <text evidence="1">Belongs to the thaumatin family.</text>
</comment>
<dbReference type="CDD" id="cd09218">
    <property type="entry name" value="TLP-PA"/>
    <property type="match status" value="1"/>
</dbReference>
<gene>
    <name evidence="3" type="ORF">DEO72_LG7g10</name>
</gene>
<dbReference type="Pfam" id="PF00314">
    <property type="entry name" value="Thaumatin"/>
    <property type="match status" value="2"/>
</dbReference>
<organism evidence="3 4">
    <name type="scientific">Vigna unguiculata</name>
    <name type="common">Cowpea</name>
    <dbReference type="NCBI Taxonomy" id="3917"/>
    <lineage>
        <taxon>Eukaryota</taxon>
        <taxon>Viridiplantae</taxon>
        <taxon>Streptophyta</taxon>
        <taxon>Embryophyta</taxon>
        <taxon>Tracheophyta</taxon>
        <taxon>Spermatophyta</taxon>
        <taxon>Magnoliopsida</taxon>
        <taxon>eudicotyledons</taxon>
        <taxon>Gunneridae</taxon>
        <taxon>Pentapetalae</taxon>
        <taxon>rosids</taxon>
        <taxon>fabids</taxon>
        <taxon>Fabales</taxon>
        <taxon>Fabaceae</taxon>
        <taxon>Papilionoideae</taxon>
        <taxon>50 kb inversion clade</taxon>
        <taxon>NPAAA clade</taxon>
        <taxon>indigoferoid/millettioid clade</taxon>
        <taxon>Phaseoleae</taxon>
        <taxon>Vigna</taxon>
    </lineage>
</organism>
<keyword evidence="2" id="KW-0732">Signal</keyword>
<dbReference type="PRINTS" id="PR00347">
    <property type="entry name" value="THAUMATIN"/>
</dbReference>
<dbReference type="Proteomes" id="UP000501690">
    <property type="component" value="Linkage Group LG7"/>
</dbReference>
<reference evidence="3 4" key="1">
    <citation type="submission" date="2019-04" db="EMBL/GenBank/DDBJ databases">
        <title>An improved genome assembly and genetic linkage map for asparagus bean, Vigna unguiculata ssp. sesquipedialis.</title>
        <authorList>
            <person name="Xia Q."/>
            <person name="Zhang R."/>
            <person name="Dong Y."/>
        </authorList>
    </citation>
    <scope>NUCLEOTIDE SEQUENCE [LARGE SCALE GENOMIC DNA]</scope>
    <source>
        <tissue evidence="3">Leaf</tissue>
    </source>
</reference>
<dbReference type="InterPro" id="IPR001938">
    <property type="entry name" value="Thaumatin"/>
</dbReference>
<dbReference type="InterPro" id="IPR037176">
    <property type="entry name" value="Osmotin/thaumatin-like_sf"/>
</dbReference>
<dbReference type="SUPFAM" id="SSF49870">
    <property type="entry name" value="Osmotin, thaumatin-like protein"/>
    <property type="match status" value="2"/>
</dbReference>
<feature type="chain" id="PRO_5020035885" evidence="2">
    <location>
        <begin position="25"/>
        <end position="522"/>
    </location>
</feature>
<evidence type="ECO:0000256" key="2">
    <source>
        <dbReference type="SAM" id="SignalP"/>
    </source>
</evidence>
<dbReference type="FunFam" id="2.60.110.10:FF:000001">
    <property type="entry name" value="THAUMATIN-LIKE PROTEIN 1"/>
    <property type="match status" value="1"/>
</dbReference>
<dbReference type="PROSITE" id="PS51367">
    <property type="entry name" value="THAUMATIN_2"/>
    <property type="match status" value="2"/>
</dbReference>